<evidence type="ECO:0000313" key="3">
    <source>
        <dbReference type="EMBL" id="MCW3806738.1"/>
    </source>
</evidence>
<proteinExistence type="predicted"/>
<dbReference type="EMBL" id="JAPDPI010000029">
    <property type="protein sequence ID" value="MCW3806738.1"/>
    <property type="molecule type" value="Genomic_DNA"/>
</dbReference>
<feature type="domain" description="Secretion system C-terminal sorting" evidence="2">
    <location>
        <begin position="675"/>
        <end position="737"/>
    </location>
</feature>
<reference evidence="3" key="1">
    <citation type="submission" date="2022-10" db="EMBL/GenBank/DDBJ databases">
        <authorList>
            <person name="Yu W.X."/>
        </authorList>
    </citation>
    <scope>NUCLEOTIDE SEQUENCE</scope>
    <source>
        <strain evidence="3">D04</strain>
    </source>
</reference>
<dbReference type="AlphaFoldDB" id="A0AAE3SKP7"/>
<dbReference type="Proteomes" id="UP001207408">
    <property type="component" value="Unassembled WGS sequence"/>
</dbReference>
<evidence type="ECO:0000256" key="1">
    <source>
        <dbReference type="SAM" id="SignalP"/>
    </source>
</evidence>
<dbReference type="InterPro" id="IPR026444">
    <property type="entry name" value="Secre_tail"/>
</dbReference>
<dbReference type="RefSeq" id="WP_301200446.1">
    <property type="nucleotide sequence ID" value="NZ_JAPDPI010000029.1"/>
</dbReference>
<dbReference type="CDD" id="cd15482">
    <property type="entry name" value="Sialidase_non-viral"/>
    <property type="match status" value="1"/>
</dbReference>
<gene>
    <name evidence="3" type="ORF">OM074_13965</name>
</gene>
<dbReference type="SUPFAM" id="SSF110296">
    <property type="entry name" value="Oligoxyloglucan reducing end-specific cellobiohydrolase"/>
    <property type="match status" value="2"/>
</dbReference>
<dbReference type="NCBIfam" id="TIGR04183">
    <property type="entry name" value="Por_Secre_tail"/>
    <property type="match status" value="1"/>
</dbReference>
<sequence>MKKALLLIFVWSVISNFLFAQSWVQLTSADLEVPFPETLVKHQTDWYLGTPGGVFKLTNGSDSWVLVNNNLNNVIGQLRVEGMVSSGNNLVVVNRWYGIVYSANGGSSWVASSGLDGFYYLSRNIVSIGGRLLVVAEINDGTEAYVYYSDDNGTSWEQGMQVTGIDYEPDIFTDGTFAYITHSNTNNTGEFLSKTSNGQAAVSLGFSAAYPGSSIENTTIESLVKSGDYLIVGGEGSLYRYDQVGSEGWTNIGIPPYWENGIVFNNLCENGLGEVFATFLEGDMSVGFYSTLNQGDSWTLHTTSLTKGAPFALAFDAVGNEVIACFIDDGIHYTPDISTTAVSPLNSGLLASDFQELYVSGDNMLTSLFVSGIYGSSDLGSSWNVWMNGFPAEQQLERVYGYLNNGAYLFANYSNNPDDDPEPQDLYRSVDDGENWEKVNYPATIDNVKVVGKNGSVIFGMALDGSDIRYYRSLNNGDAWTEATTIPADFVPKVISGDGVSGENNLLFMAGVNTSNLLEVYKSSDDGETWALAMDGISTGSLEALYDDEDVLLITPAGKAFLKVRYSNWNYRLLSWETNTWVQKYSGDLPYYDFSAMAYHDGVLFVSPYDQGIYLSYNDGDSYISTSGISAGVEVYDFAFYNGVAYTTTAQGIWQLTIPTNLDDSELYDGAVLSPNPASDIVNLNIEANKVSIYSLTGDLIHVYNVVDNAINVSDLKNGIYIVLVEGNSRSKVVKLIKK</sequence>
<evidence type="ECO:0000313" key="4">
    <source>
        <dbReference type="Proteomes" id="UP001207408"/>
    </source>
</evidence>
<dbReference type="InterPro" id="IPR015943">
    <property type="entry name" value="WD40/YVTN_repeat-like_dom_sf"/>
</dbReference>
<name>A0AAE3SKP7_9BACT</name>
<accession>A0AAE3SKP7</accession>
<feature type="signal peptide" evidence="1">
    <location>
        <begin position="1"/>
        <end position="20"/>
    </location>
</feature>
<comment type="caution">
    <text evidence="3">The sequence shown here is derived from an EMBL/GenBank/DDBJ whole genome shotgun (WGS) entry which is preliminary data.</text>
</comment>
<organism evidence="3 4">
    <name type="scientific">Plebeiibacterium marinum</name>
    <dbReference type="NCBI Taxonomy" id="2992111"/>
    <lineage>
        <taxon>Bacteria</taxon>
        <taxon>Pseudomonadati</taxon>
        <taxon>Bacteroidota</taxon>
        <taxon>Bacteroidia</taxon>
        <taxon>Marinilabiliales</taxon>
        <taxon>Marinilabiliaceae</taxon>
        <taxon>Plebeiibacterium</taxon>
    </lineage>
</organism>
<protein>
    <submittedName>
        <fullName evidence="3">T9SS type A sorting domain-containing protein</fullName>
    </submittedName>
</protein>
<keyword evidence="4" id="KW-1185">Reference proteome</keyword>
<keyword evidence="1" id="KW-0732">Signal</keyword>
<dbReference type="Pfam" id="PF18962">
    <property type="entry name" value="Por_Secre_tail"/>
    <property type="match status" value="1"/>
</dbReference>
<dbReference type="Gene3D" id="2.130.10.10">
    <property type="entry name" value="YVTN repeat-like/Quinoprotein amine dehydrogenase"/>
    <property type="match status" value="2"/>
</dbReference>
<feature type="chain" id="PRO_5042152881" evidence="1">
    <location>
        <begin position="21"/>
        <end position="739"/>
    </location>
</feature>
<evidence type="ECO:0000259" key="2">
    <source>
        <dbReference type="Pfam" id="PF18962"/>
    </source>
</evidence>